<dbReference type="EMBL" id="CAICTM010000136">
    <property type="protein sequence ID" value="CAB9502454.1"/>
    <property type="molecule type" value="Genomic_DNA"/>
</dbReference>
<dbReference type="OrthoDB" id="57792at2759"/>
<organism evidence="1 2">
    <name type="scientific">Seminavis robusta</name>
    <dbReference type="NCBI Taxonomy" id="568900"/>
    <lineage>
        <taxon>Eukaryota</taxon>
        <taxon>Sar</taxon>
        <taxon>Stramenopiles</taxon>
        <taxon>Ochrophyta</taxon>
        <taxon>Bacillariophyta</taxon>
        <taxon>Bacillariophyceae</taxon>
        <taxon>Bacillariophycidae</taxon>
        <taxon>Naviculales</taxon>
        <taxon>Naviculaceae</taxon>
        <taxon>Seminavis</taxon>
    </lineage>
</organism>
<gene>
    <name evidence="1" type="ORF">SEMRO_137_G064330.1</name>
</gene>
<name>A0A9N8DKL9_9STRA</name>
<keyword evidence="2" id="KW-1185">Reference proteome</keyword>
<evidence type="ECO:0000313" key="2">
    <source>
        <dbReference type="Proteomes" id="UP001153069"/>
    </source>
</evidence>
<sequence>MEGSSSSPLGGTPVSTQRVVIGGSHGHVEEAIDGHLLVLWSASLCNWKPLRNCTGRYSCREKRTREELSTRGNVLFPSQMDPIMLMQYALSCANSDSKEKNLATEWQLQVFAPAPGRTDRILVLPLDAQQQTGIITYVKQQKQPQQQTIDEPTISKDVEREMTSETTAVEHDGCRYVHTLNAPSGFQRKLKAVGIQLG</sequence>
<evidence type="ECO:0000313" key="1">
    <source>
        <dbReference type="EMBL" id="CAB9502454.1"/>
    </source>
</evidence>
<comment type="caution">
    <text evidence="1">The sequence shown here is derived from an EMBL/GenBank/DDBJ whole genome shotgun (WGS) entry which is preliminary data.</text>
</comment>
<protein>
    <submittedName>
        <fullName evidence="1">Uncharacterized protein</fullName>
    </submittedName>
</protein>
<accession>A0A9N8DKL9</accession>
<dbReference type="AlphaFoldDB" id="A0A9N8DKL9"/>
<dbReference type="Proteomes" id="UP001153069">
    <property type="component" value="Unassembled WGS sequence"/>
</dbReference>
<reference evidence="1" key="1">
    <citation type="submission" date="2020-06" db="EMBL/GenBank/DDBJ databases">
        <authorList>
            <consortium name="Plant Systems Biology data submission"/>
        </authorList>
    </citation>
    <scope>NUCLEOTIDE SEQUENCE</scope>
    <source>
        <strain evidence="1">D6</strain>
    </source>
</reference>
<proteinExistence type="predicted"/>